<evidence type="ECO:0000313" key="6">
    <source>
        <dbReference type="EMBL" id="KAG5463767.1"/>
    </source>
</evidence>
<dbReference type="Pfam" id="PF01602">
    <property type="entry name" value="Adaptin_N"/>
    <property type="match status" value="1"/>
</dbReference>
<dbReference type="InterPro" id="IPR011989">
    <property type="entry name" value="ARM-like"/>
</dbReference>
<dbReference type="AlphaFoldDB" id="A0A8H8A2E6"/>
<feature type="domain" description="Clathrin/coatomer adaptor adaptin-like N-terminal" evidence="5">
    <location>
        <begin position="15"/>
        <end position="289"/>
    </location>
</feature>
<dbReference type="GO" id="GO:0012505">
    <property type="term" value="C:endomembrane system"/>
    <property type="evidence" value="ECO:0007669"/>
    <property type="project" value="UniProtKB-SubCell"/>
</dbReference>
<comment type="caution">
    <text evidence="6">The sequence shown here is derived from an EMBL/GenBank/DDBJ whole genome shotgun (WGS) entry which is preliminary data.</text>
</comment>
<keyword evidence="2" id="KW-0813">Transport</keyword>
<gene>
    <name evidence="6" type="ORF">BJ554DRAFT_1320</name>
</gene>
<dbReference type="EMBL" id="JAEFCI010000103">
    <property type="protein sequence ID" value="KAG5463767.1"/>
    <property type="molecule type" value="Genomic_DNA"/>
</dbReference>
<dbReference type="PANTHER" id="PTHR22780">
    <property type="entry name" value="ADAPTIN, ALPHA/GAMMA/EPSILON"/>
    <property type="match status" value="1"/>
</dbReference>
<dbReference type="GO" id="GO:0030117">
    <property type="term" value="C:membrane coat"/>
    <property type="evidence" value="ECO:0007669"/>
    <property type="project" value="InterPro"/>
</dbReference>
<sequence length="289" mass="32860">MGNPTTLPARTPRNSKSFAKKKAALTLLRIFRKHPDVFQAEDWAPRIVALMDEIDLRRVFLVSALPSAPCSLPARGLYQGVAQAVTTLVLAASQQYPDSYKDCVPKAIECKRCGHGQPFMCAFHFSKTLNYTFDGQIVIDREYSPDYVYYKVPVPWFQCKLLRLLHYYPPSEDRNLRSWLNEVLKQVIGTTQEMPKNVQHNNAQNAVLFEAISLAIHLDPESDIVKEAAVLLGRFIASKETNIRYLALDAMARLAAFSESLEPIKKHQETIIQSLRDRDISVRRRGLDL</sequence>
<dbReference type="Proteomes" id="UP000673691">
    <property type="component" value="Unassembled WGS sequence"/>
</dbReference>
<accession>A0A8H8A2E6</accession>
<evidence type="ECO:0000256" key="2">
    <source>
        <dbReference type="ARBA" id="ARBA00022448"/>
    </source>
</evidence>
<dbReference type="InterPro" id="IPR050840">
    <property type="entry name" value="Adaptor_Complx_Large_Subunit"/>
</dbReference>
<name>A0A8H8A2E6_9FUNG</name>
<evidence type="ECO:0000259" key="5">
    <source>
        <dbReference type="Pfam" id="PF01602"/>
    </source>
</evidence>
<evidence type="ECO:0000256" key="3">
    <source>
        <dbReference type="ARBA" id="ARBA00022927"/>
    </source>
</evidence>
<dbReference type="Gene3D" id="1.25.10.10">
    <property type="entry name" value="Leucine-rich Repeat Variant"/>
    <property type="match status" value="1"/>
</dbReference>
<feature type="non-terminal residue" evidence="6">
    <location>
        <position position="289"/>
    </location>
</feature>
<dbReference type="GO" id="GO:0006886">
    <property type="term" value="P:intracellular protein transport"/>
    <property type="evidence" value="ECO:0007669"/>
    <property type="project" value="InterPro"/>
</dbReference>
<comment type="subcellular location">
    <subcellularLocation>
        <location evidence="1">Endomembrane system</location>
    </subcellularLocation>
</comment>
<dbReference type="GO" id="GO:0016192">
    <property type="term" value="P:vesicle-mediated transport"/>
    <property type="evidence" value="ECO:0007669"/>
    <property type="project" value="InterPro"/>
</dbReference>
<evidence type="ECO:0000313" key="7">
    <source>
        <dbReference type="Proteomes" id="UP000673691"/>
    </source>
</evidence>
<organism evidence="6 7">
    <name type="scientific">Olpidium bornovanus</name>
    <dbReference type="NCBI Taxonomy" id="278681"/>
    <lineage>
        <taxon>Eukaryota</taxon>
        <taxon>Fungi</taxon>
        <taxon>Fungi incertae sedis</taxon>
        <taxon>Olpidiomycota</taxon>
        <taxon>Olpidiomycotina</taxon>
        <taxon>Olpidiomycetes</taxon>
        <taxon>Olpidiales</taxon>
        <taxon>Olpidiaceae</taxon>
        <taxon>Olpidium</taxon>
    </lineage>
</organism>
<proteinExistence type="predicted"/>
<keyword evidence="4" id="KW-0472">Membrane</keyword>
<keyword evidence="7" id="KW-1185">Reference proteome</keyword>
<protein>
    <submittedName>
        <fullName evidence="6">Clathrin/coatomer adaptor, adaptin-like protein</fullName>
    </submittedName>
</protein>
<dbReference type="OrthoDB" id="28053at2759"/>
<reference evidence="6 7" key="1">
    <citation type="journal article" name="Sci. Rep.">
        <title>Genome-scale phylogenetic analyses confirm Olpidium as the closest living zoosporic fungus to the non-flagellated, terrestrial fungi.</title>
        <authorList>
            <person name="Chang Y."/>
            <person name="Rochon D."/>
            <person name="Sekimoto S."/>
            <person name="Wang Y."/>
            <person name="Chovatia M."/>
            <person name="Sandor L."/>
            <person name="Salamov A."/>
            <person name="Grigoriev I.V."/>
            <person name="Stajich J.E."/>
            <person name="Spatafora J.W."/>
        </authorList>
    </citation>
    <scope>NUCLEOTIDE SEQUENCE [LARGE SCALE GENOMIC DNA]</scope>
    <source>
        <strain evidence="6">S191</strain>
    </source>
</reference>
<keyword evidence="3" id="KW-0653">Protein transport</keyword>
<dbReference type="InterPro" id="IPR002553">
    <property type="entry name" value="Clathrin/coatomer_adapt-like_N"/>
</dbReference>
<evidence type="ECO:0000256" key="4">
    <source>
        <dbReference type="ARBA" id="ARBA00023136"/>
    </source>
</evidence>
<dbReference type="InterPro" id="IPR016024">
    <property type="entry name" value="ARM-type_fold"/>
</dbReference>
<dbReference type="SUPFAM" id="SSF48371">
    <property type="entry name" value="ARM repeat"/>
    <property type="match status" value="1"/>
</dbReference>
<evidence type="ECO:0000256" key="1">
    <source>
        <dbReference type="ARBA" id="ARBA00004308"/>
    </source>
</evidence>